<dbReference type="PANTHER" id="PTHR46796:SF6">
    <property type="entry name" value="ARAC SUBFAMILY"/>
    <property type="match status" value="1"/>
</dbReference>
<protein>
    <recommendedName>
        <fullName evidence="4">HTH araC/xylS-type domain-containing protein</fullName>
    </recommendedName>
</protein>
<dbReference type="Pfam" id="PF12833">
    <property type="entry name" value="HTH_18"/>
    <property type="match status" value="1"/>
</dbReference>
<dbReference type="InterPro" id="IPR009057">
    <property type="entry name" value="Homeodomain-like_sf"/>
</dbReference>
<evidence type="ECO:0000256" key="1">
    <source>
        <dbReference type="ARBA" id="ARBA00023015"/>
    </source>
</evidence>
<dbReference type="PANTHER" id="PTHR46796">
    <property type="entry name" value="HTH-TYPE TRANSCRIPTIONAL ACTIVATOR RHAS-RELATED"/>
    <property type="match status" value="1"/>
</dbReference>
<dbReference type="InterPro" id="IPR018062">
    <property type="entry name" value="HTH_AraC-typ_CS"/>
</dbReference>
<dbReference type="SMART" id="SM00342">
    <property type="entry name" value="HTH_ARAC"/>
    <property type="match status" value="1"/>
</dbReference>
<gene>
    <name evidence="5" type="ORF">RSO01_43810</name>
</gene>
<dbReference type="InterPro" id="IPR018060">
    <property type="entry name" value="HTH_AraC"/>
</dbReference>
<dbReference type="InterPro" id="IPR035418">
    <property type="entry name" value="AraC-bd_2"/>
</dbReference>
<dbReference type="InterPro" id="IPR020449">
    <property type="entry name" value="Tscrpt_reg_AraC-type_HTH"/>
</dbReference>
<evidence type="ECO:0000313" key="5">
    <source>
        <dbReference type="EMBL" id="GEP57215.1"/>
    </source>
</evidence>
<dbReference type="GO" id="GO:0003700">
    <property type="term" value="F:DNA-binding transcription factor activity"/>
    <property type="evidence" value="ECO:0007669"/>
    <property type="project" value="InterPro"/>
</dbReference>
<dbReference type="EMBL" id="BKAJ01000076">
    <property type="protein sequence ID" value="GEP57215.1"/>
    <property type="molecule type" value="Genomic_DNA"/>
</dbReference>
<dbReference type="PROSITE" id="PS00041">
    <property type="entry name" value="HTH_ARAC_FAMILY_1"/>
    <property type="match status" value="1"/>
</dbReference>
<dbReference type="Pfam" id="PF14525">
    <property type="entry name" value="AraC_binding_2"/>
    <property type="match status" value="1"/>
</dbReference>
<keyword evidence="2" id="KW-0238">DNA-binding</keyword>
<sequence>MAPRADHRPESGFAATVRGWHLGHLLVSAVDFDGQRFVRDRRKTIADGLDHYLVQLYAAGGLVGEAGDRGRVLRAGDVQILDLSQPNVTRAAASGTVAIVVPREVLDEAIPEPGDLHGLVLRSNSGMGGLLGDYMQSLVARADAITLAEAPLVAQATTDMIAACFKSTAETAERARDAIERTMRQRIQRHIAANLDSPALHAEALCARFRISRSQLYRLFEPLGGVAHYIQEQRLARACAELGNPAHDHRRIYEIAYALGFSSEAHFSRVFRATFGLSPSDVRARAQTARIEASRPATNGAANGGYEDWVRDLK</sequence>
<evidence type="ECO:0000256" key="2">
    <source>
        <dbReference type="ARBA" id="ARBA00023125"/>
    </source>
</evidence>
<evidence type="ECO:0000313" key="6">
    <source>
        <dbReference type="Proteomes" id="UP000321058"/>
    </source>
</evidence>
<dbReference type="InterPro" id="IPR050204">
    <property type="entry name" value="AraC_XylS_family_regulators"/>
</dbReference>
<proteinExistence type="predicted"/>
<organism evidence="5 6">
    <name type="scientific">Reyranella soli</name>
    <dbReference type="NCBI Taxonomy" id="1230389"/>
    <lineage>
        <taxon>Bacteria</taxon>
        <taxon>Pseudomonadati</taxon>
        <taxon>Pseudomonadota</taxon>
        <taxon>Alphaproteobacteria</taxon>
        <taxon>Hyphomicrobiales</taxon>
        <taxon>Reyranellaceae</taxon>
        <taxon>Reyranella</taxon>
    </lineage>
</organism>
<evidence type="ECO:0000259" key="4">
    <source>
        <dbReference type="PROSITE" id="PS01124"/>
    </source>
</evidence>
<dbReference type="GO" id="GO:0043565">
    <property type="term" value="F:sequence-specific DNA binding"/>
    <property type="evidence" value="ECO:0007669"/>
    <property type="project" value="InterPro"/>
</dbReference>
<dbReference type="AlphaFoldDB" id="A0A512NE38"/>
<dbReference type="SUPFAM" id="SSF46689">
    <property type="entry name" value="Homeodomain-like"/>
    <property type="match status" value="1"/>
</dbReference>
<accession>A0A512NE38</accession>
<evidence type="ECO:0000256" key="3">
    <source>
        <dbReference type="ARBA" id="ARBA00023163"/>
    </source>
</evidence>
<keyword evidence="6" id="KW-1185">Reference proteome</keyword>
<dbReference type="Proteomes" id="UP000321058">
    <property type="component" value="Unassembled WGS sequence"/>
</dbReference>
<dbReference type="PRINTS" id="PR00032">
    <property type="entry name" value="HTHARAC"/>
</dbReference>
<name>A0A512NE38_9HYPH</name>
<dbReference type="RefSeq" id="WP_170303256.1">
    <property type="nucleotide sequence ID" value="NZ_BKAJ01000076.1"/>
</dbReference>
<dbReference type="PROSITE" id="PS01124">
    <property type="entry name" value="HTH_ARAC_FAMILY_2"/>
    <property type="match status" value="1"/>
</dbReference>
<reference evidence="5 6" key="1">
    <citation type="submission" date="2019-07" db="EMBL/GenBank/DDBJ databases">
        <title>Whole genome shotgun sequence of Reyranella soli NBRC 108950.</title>
        <authorList>
            <person name="Hosoyama A."/>
            <person name="Uohara A."/>
            <person name="Ohji S."/>
            <person name="Ichikawa N."/>
        </authorList>
    </citation>
    <scope>NUCLEOTIDE SEQUENCE [LARGE SCALE GENOMIC DNA]</scope>
    <source>
        <strain evidence="5 6">NBRC 108950</strain>
    </source>
</reference>
<dbReference type="Gene3D" id="1.10.10.60">
    <property type="entry name" value="Homeodomain-like"/>
    <property type="match status" value="1"/>
</dbReference>
<keyword evidence="3" id="KW-0804">Transcription</keyword>
<feature type="domain" description="HTH araC/xylS-type" evidence="4">
    <location>
        <begin position="185"/>
        <end position="285"/>
    </location>
</feature>
<keyword evidence="1" id="KW-0805">Transcription regulation</keyword>
<comment type="caution">
    <text evidence="5">The sequence shown here is derived from an EMBL/GenBank/DDBJ whole genome shotgun (WGS) entry which is preliminary data.</text>
</comment>